<keyword evidence="1" id="KW-0812">Transmembrane</keyword>
<dbReference type="PANTHER" id="PTHR36000:SF2">
    <property type="entry name" value="DEFECTIVE 1273 PROTEIN, PUTATIVE-RELATED"/>
    <property type="match status" value="1"/>
</dbReference>
<feature type="non-terminal residue" evidence="2">
    <location>
        <position position="1"/>
    </location>
</feature>
<evidence type="ECO:0000313" key="3">
    <source>
        <dbReference type="Proteomes" id="UP000824469"/>
    </source>
</evidence>
<evidence type="ECO:0000256" key="1">
    <source>
        <dbReference type="SAM" id="Phobius"/>
    </source>
</evidence>
<feature type="transmembrane region" description="Helical" evidence="1">
    <location>
        <begin position="143"/>
        <end position="159"/>
    </location>
</feature>
<comment type="caution">
    <text evidence="2">The sequence shown here is derived from an EMBL/GenBank/DDBJ whole genome shotgun (WGS) entry which is preliminary data.</text>
</comment>
<reference evidence="2 3" key="1">
    <citation type="journal article" date="2021" name="Nat. Plants">
        <title>The Taxus genome provides insights into paclitaxel biosynthesis.</title>
        <authorList>
            <person name="Xiong X."/>
            <person name="Gou J."/>
            <person name="Liao Q."/>
            <person name="Li Y."/>
            <person name="Zhou Q."/>
            <person name="Bi G."/>
            <person name="Li C."/>
            <person name="Du R."/>
            <person name="Wang X."/>
            <person name="Sun T."/>
            <person name="Guo L."/>
            <person name="Liang H."/>
            <person name="Lu P."/>
            <person name="Wu Y."/>
            <person name="Zhang Z."/>
            <person name="Ro D.K."/>
            <person name="Shang Y."/>
            <person name="Huang S."/>
            <person name="Yan J."/>
        </authorList>
    </citation>
    <scope>NUCLEOTIDE SEQUENCE [LARGE SCALE GENOMIC DNA]</scope>
    <source>
        <strain evidence="2">Ta-2019</strain>
    </source>
</reference>
<proteinExistence type="predicted"/>
<dbReference type="EMBL" id="JAHRHJ020000011">
    <property type="protein sequence ID" value="KAH9294902.1"/>
    <property type="molecule type" value="Genomic_DNA"/>
</dbReference>
<dbReference type="AlphaFoldDB" id="A0AA38C6I7"/>
<accession>A0AA38C6I7</accession>
<dbReference type="PANTHER" id="PTHR36000">
    <property type="entry name" value="DEFECTIVE 1273 PROTEIN, PUTATIVE-RELATED"/>
    <property type="match status" value="1"/>
</dbReference>
<sequence length="171" mass="19423">MILELEKSMEIGVGDMMDQEVGARPYGTQERFIQFQKLSLVPRSSPAVVYQRPIQLVTCALNISRGQSGGPEEIQNVYLEKVKNLLERGREPMKAFPWKQAYTHFLHRLFSLAFWVAKWLVIPVVIISSLSEITYCGLENKEVFIPFAMLTGSFLAGILKETAIELSKDLQ</sequence>
<keyword evidence="1" id="KW-0472">Membrane</keyword>
<dbReference type="Proteomes" id="UP000824469">
    <property type="component" value="Unassembled WGS sequence"/>
</dbReference>
<name>A0AA38C6I7_TAXCH</name>
<keyword evidence="1" id="KW-1133">Transmembrane helix</keyword>
<keyword evidence="3" id="KW-1185">Reference proteome</keyword>
<organism evidence="2 3">
    <name type="scientific">Taxus chinensis</name>
    <name type="common">Chinese yew</name>
    <name type="synonym">Taxus wallichiana var. chinensis</name>
    <dbReference type="NCBI Taxonomy" id="29808"/>
    <lineage>
        <taxon>Eukaryota</taxon>
        <taxon>Viridiplantae</taxon>
        <taxon>Streptophyta</taxon>
        <taxon>Embryophyta</taxon>
        <taxon>Tracheophyta</taxon>
        <taxon>Spermatophyta</taxon>
        <taxon>Pinopsida</taxon>
        <taxon>Pinidae</taxon>
        <taxon>Conifers II</taxon>
        <taxon>Cupressales</taxon>
        <taxon>Taxaceae</taxon>
        <taxon>Taxus</taxon>
    </lineage>
</organism>
<protein>
    <submittedName>
        <fullName evidence="2">Uncharacterized protein</fullName>
    </submittedName>
</protein>
<feature type="transmembrane region" description="Helical" evidence="1">
    <location>
        <begin position="109"/>
        <end position="131"/>
    </location>
</feature>
<dbReference type="OMA" id="AMESSPY"/>
<evidence type="ECO:0000313" key="2">
    <source>
        <dbReference type="EMBL" id="KAH9294902.1"/>
    </source>
</evidence>
<gene>
    <name evidence="2" type="ORF">KI387_038490</name>
</gene>